<dbReference type="InterPro" id="IPR053780">
    <property type="entry name" value="Gp66-like"/>
</dbReference>
<protein>
    <submittedName>
        <fullName evidence="2">Uncharacterized protein</fullName>
    </submittedName>
</protein>
<name>A0A7W7HC11_9ACTN</name>
<evidence type="ECO:0000313" key="2">
    <source>
        <dbReference type="EMBL" id="MBB4747762.1"/>
    </source>
</evidence>
<dbReference type="RefSeq" id="WP_203832857.1">
    <property type="nucleotide sequence ID" value="NZ_BOMP01000156.1"/>
</dbReference>
<evidence type="ECO:0000313" key="1">
    <source>
        <dbReference type="EMBL" id="GIE45165.1"/>
    </source>
</evidence>
<sequence length="156" mass="17036">MAALRLVPVTFKVACEYVDQHHRHHTRPQGYRFAVGVLAGERLAGVAMAGRPVSRILDDGKTIEVIRVATDGTQHACSMLYGACWRAARALGYLAGVTYTQLGESGASLRAAGWRIDAELPARPGWDAPGRRRPTRDTDGIARVRWRIGVPVTVHP</sequence>
<dbReference type="Proteomes" id="UP000590511">
    <property type="component" value="Unassembled WGS sequence"/>
</dbReference>
<dbReference type="Proteomes" id="UP000631312">
    <property type="component" value="Unassembled WGS sequence"/>
</dbReference>
<reference evidence="1 4" key="2">
    <citation type="submission" date="2021-01" db="EMBL/GenBank/DDBJ databases">
        <title>Whole genome shotgun sequence of Actinoplanes lobatus NBRC 12513.</title>
        <authorList>
            <person name="Komaki H."/>
            <person name="Tamura T."/>
        </authorList>
    </citation>
    <scope>NUCLEOTIDE SEQUENCE [LARGE SCALE GENOMIC DNA]</scope>
    <source>
        <strain evidence="1 4">NBRC 12513</strain>
    </source>
</reference>
<gene>
    <name evidence="1" type="ORF">Alo02nite_80630</name>
    <name evidence="2" type="ORF">BJ964_001923</name>
</gene>
<accession>A0A7W7HC11</accession>
<organism evidence="2 3">
    <name type="scientific">Actinoplanes lobatus</name>
    <dbReference type="NCBI Taxonomy" id="113568"/>
    <lineage>
        <taxon>Bacteria</taxon>
        <taxon>Bacillati</taxon>
        <taxon>Actinomycetota</taxon>
        <taxon>Actinomycetes</taxon>
        <taxon>Micromonosporales</taxon>
        <taxon>Micromonosporaceae</taxon>
        <taxon>Actinoplanes</taxon>
    </lineage>
</organism>
<evidence type="ECO:0000313" key="3">
    <source>
        <dbReference type="Proteomes" id="UP000590511"/>
    </source>
</evidence>
<reference evidence="2 3" key="1">
    <citation type="submission" date="2020-08" db="EMBL/GenBank/DDBJ databases">
        <title>Sequencing the genomes of 1000 actinobacteria strains.</title>
        <authorList>
            <person name="Klenk H.-P."/>
        </authorList>
    </citation>
    <scope>NUCLEOTIDE SEQUENCE [LARGE SCALE GENOMIC DNA]</scope>
    <source>
        <strain evidence="2 3">DSM 43150</strain>
    </source>
</reference>
<evidence type="ECO:0000313" key="4">
    <source>
        <dbReference type="Proteomes" id="UP000631312"/>
    </source>
</evidence>
<proteinExistence type="predicted"/>
<dbReference type="EMBL" id="BOMP01000156">
    <property type="protein sequence ID" value="GIE45165.1"/>
    <property type="molecule type" value="Genomic_DNA"/>
</dbReference>
<dbReference type="EMBL" id="JACHNC010000001">
    <property type="protein sequence ID" value="MBB4747762.1"/>
    <property type="molecule type" value="Genomic_DNA"/>
</dbReference>
<dbReference type="NCBIfam" id="NF045478">
    <property type="entry name" value="XF1762_fam"/>
    <property type="match status" value="1"/>
</dbReference>
<dbReference type="AlphaFoldDB" id="A0A7W7HC11"/>
<keyword evidence="4" id="KW-1185">Reference proteome</keyword>
<comment type="caution">
    <text evidence="2">The sequence shown here is derived from an EMBL/GenBank/DDBJ whole genome shotgun (WGS) entry which is preliminary data.</text>
</comment>